<dbReference type="EMBL" id="LR721783">
    <property type="protein sequence ID" value="VVW33949.1"/>
    <property type="molecule type" value="Genomic_DNA"/>
</dbReference>
<gene>
    <name evidence="1" type="ORF">NYM_LOCUS18916</name>
</gene>
<dbReference type="AlphaFoldDB" id="A0A5K1CZE7"/>
<organism evidence="1">
    <name type="scientific">Nymphaea colorata</name>
    <name type="common">pocket water lily</name>
    <dbReference type="NCBI Taxonomy" id="210225"/>
    <lineage>
        <taxon>Eukaryota</taxon>
        <taxon>Viridiplantae</taxon>
        <taxon>Streptophyta</taxon>
        <taxon>Embryophyta</taxon>
        <taxon>Tracheophyta</taxon>
        <taxon>Spermatophyta</taxon>
        <taxon>Magnoliopsida</taxon>
        <taxon>Nymphaeales</taxon>
        <taxon>Nymphaeaceae</taxon>
        <taxon>Nymphaea</taxon>
    </lineage>
</organism>
<protein>
    <submittedName>
        <fullName evidence="1">Uncharacterized protein</fullName>
    </submittedName>
</protein>
<accession>A0A5K1CZE7</accession>
<proteinExistence type="predicted"/>
<sequence>MLCIFSELRHKVFCRYTLF</sequence>
<name>A0A5K1CZE7_9MAGN</name>
<evidence type="ECO:0000313" key="1">
    <source>
        <dbReference type="EMBL" id="VVW33949.1"/>
    </source>
</evidence>
<reference evidence="1" key="1">
    <citation type="submission" date="2019-09" db="EMBL/GenBank/DDBJ databases">
        <authorList>
            <person name="Zhang L."/>
        </authorList>
    </citation>
    <scope>NUCLEOTIDE SEQUENCE</scope>
</reference>